<dbReference type="PANTHER" id="PTHR45081">
    <property type="entry name" value="EF HAND FAMILY PROTEIN, PUTATIVE, EXPRESSED-RELATED"/>
    <property type="match status" value="1"/>
</dbReference>
<dbReference type="Gene3D" id="1.25.40.10">
    <property type="entry name" value="Tetratricopeptide repeat domain"/>
    <property type="match status" value="3"/>
</dbReference>
<protein>
    <recommendedName>
        <fullName evidence="2">EF-hand domain-containing protein</fullName>
    </recommendedName>
</protein>
<feature type="domain" description="EF-hand" evidence="2">
    <location>
        <begin position="7"/>
        <end position="42"/>
    </location>
</feature>
<feature type="repeat" description="TPR" evidence="1">
    <location>
        <begin position="416"/>
        <end position="449"/>
    </location>
</feature>
<dbReference type="InterPro" id="IPR011990">
    <property type="entry name" value="TPR-like_helical_dom_sf"/>
</dbReference>
<dbReference type="EMBL" id="JACGCM010001161">
    <property type="protein sequence ID" value="KAF6160543.1"/>
    <property type="molecule type" value="Genomic_DNA"/>
</dbReference>
<keyword evidence="4" id="KW-1185">Reference proteome</keyword>
<proteinExistence type="predicted"/>
<dbReference type="PANTHER" id="PTHR45081:SF1">
    <property type="entry name" value="EF HAND FAMILY PROTEIN, PUTATIVE, EXPRESSED-RELATED"/>
    <property type="match status" value="1"/>
</dbReference>
<sequence>MGTSRMKRAEKVQQIFNQFDLNADGGLNRDEMSSLVISVNPMVNFSQEQIDAILDEVFKTYHDYIDVKRGLSLEGLARTYDDGAGDVDRDFHALRLEPNDLFATSSSSIAEVVFDEEEHGKDLRTAAWAETPNQGIVFDETVKMVDDLEILIRRLKSKQCKSGKLKGEQCDAYSEEPGWSNTTTTPEFGQVSEVFEKKVFWDELGHGYIAFIKELEVLRGRADGVGAKSGLERVEEVFDAHMAIGRLLYDNHLFKEALVSFSRACELQPTNFRPHFRAGNCLYVLGRFREGKEEFLLALKAAESGGNQWSYLLPQIHVNLGISLEAEGMILSACEHYREAAILCPTHFRALKLLGSALFGVGEYQAAEKALEEAIFLKSDYPDAHCDLGSALHAMGEDDRAVREFQKAIDLRAGHVDALYNLGGLYMDMGRYQRASEMYTRVLAVWPSHWRAQLNKAVALLGINDGEEARKTLKEAFKMTNRVELHDAIAHFKQLDKKRSKQNGGGGNDDEEGFLVVELSKFKTIGSETTKREELANALNIRDFQKLTRLNHCNVDILKKEMNEYKVPEKSVRKPALEGILCRLLHFLKPETFQGAVRAINRRILSIFDDWGSGDINLGMFYAVISPICKGSSVKRKRMVFDALMWLRGNIDEARIRKSVAVRYIELLRAIYISSYEFNENQGEVDDTTLSFPEFLDMFDDLNSGFGIMSTLMKLESGDRTRHGNHACSACRYPITGSRFKEMKSHFSLCSQCYSEGKVPSEFKQEEYTFKEYGSQTEAIKDKCNFLSLHSKSLPRDFS</sequence>
<evidence type="ECO:0000313" key="4">
    <source>
        <dbReference type="Proteomes" id="UP000541444"/>
    </source>
</evidence>
<feature type="repeat" description="TPR" evidence="1">
    <location>
        <begin position="238"/>
        <end position="271"/>
    </location>
</feature>
<gene>
    <name evidence="3" type="ORF">GIB67_019483</name>
</gene>
<dbReference type="Gene3D" id="1.10.238.10">
    <property type="entry name" value="EF-hand"/>
    <property type="match status" value="1"/>
</dbReference>
<dbReference type="InterPro" id="IPR011992">
    <property type="entry name" value="EF-hand-dom_pair"/>
</dbReference>
<reference evidence="3 4" key="1">
    <citation type="journal article" date="2020" name="IScience">
        <title>Genome Sequencing of the Endangered Kingdonia uniflora (Circaeasteraceae, Ranunculales) Reveals Potential Mechanisms of Evolutionary Specialization.</title>
        <authorList>
            <person name="Sun Y."/>
            <person name="Deng T."/>
            <person name="Zhang A."/>
            <person name="Moore M.J."/>
            <person name="Landis J.B."/>
            <person name="Lin N."/>
            <person name="Zhang H."/>
            <person name="Zhang X."/>
            <person name="Huang J."/>
            <person name="Zhang X."/>
            <person name="Sun H."/>
            <person name="Wang H."/>
        </authorList>
    </citation>
    <scope>NUCLEOTIDE SEQUENCE [LARGE SCALE GENOMIC DNA]</scope>
    <source>
        <strain evidence="3">TB1705</strain>
        <tissue evidence="3">Leaf</tissue>
    </source>
</reference>
<name>A0A7J7N082_9MAGN</name>
<dbReference type="SMART" id="SM00028">
    <property type="entry name" value="TPR"/>
    <property type="match status" value="7"/>
</dbReference>
<dbReference type="SUPFAM" id="SSF47473">
    <property type="entry name" value="EF-hand"/>
    <property type="match status" value="1"/>
</dbReference>
<dbReference type="Pfam" id="PF13414">
    <property type="entry name" value="TPR_11"/>
    <property type="match status" value="1"/>
</dbReference>
<dbReference type="SUPFAM" id="SSF48452">
    <property type="entry name" value="TPR-like"/>
    <property type="match status" value="1"/>
</dbReference>
<feature type="repeat" description="TPR" evidence="1">
    <location>
        <begin position="382"/>
        <end position="415"/>
    </location>
</feature>
<dbReference type="GO" id="GO:0005509">
    <property type="term" value="F:calcium ion binding"/>
    <property type="evidence" value="ECO:0007669"/>
    <property type="project" value="InterPro"/>
</dbReference>
<dbReference type="Proteomes" id="UP000541444">
    <property type="component" value="Unassembled WGS sequence"/>
</dbReference>
<dbReference type="OrthoDB" id="9991317at2759"/>
<evidence type="ECO:0000256" key="1">
    <source>
        <dbReference type="PROSITE-ProRule" id="PRU00339"/>
    </source>
</evidence>
<dbReference type="InterPro" id="IPR002048">
    <property type="entry name" value="EF_hand_dom"/>
</dbReference>
<dbReference type="GO" id="GO:0005886">
    <property type="term" value="C:plasma membrane"/>
    <property type="evidence" value="ECO:0007669"/>
    <property type="project" value="TreeGrafter"/>
</dbReference>
<organism evidence="3 4">
    <name type="scientific">Kingdonia uniflora</name>
    <dbReference type="NCBI Taxonomy" id="39325"/>
    <lineage>
        <taxon>Eukaryota</taxon>
        <taxon>Viridiplantae</taxon>
        <taxon>Streptophyta</taxon>
        <taxon>Embryophyta</taxon>
        <taxon>Tracheophyta</taxon>
        <taxon>Spermatophyta</taxon>
        <taxon>Magnoliopsida</taxon>
        <taxon>Ranunculales</taxon>
        <taxon>Circaeasteraceae</taxon>
        <taxon>Kingdonia</taxon>
    </lineage>
</organism>
<dbReference type="Pfam" id="PF13432">
    <property type="entry name" value="TPR_16"/>
    <property type="match status" value="1"/>
</dbReference>
<dbReference type="PROSITE" id="PS50293">
    <property type="entry name" value="TPR_REGION"/>
    <property type="match status" value="1"/>
</dbReference>
<dbReference type="PROSITE" id="PS50005">
    <property type="entry name" value="TPR"/>
    <property type="match status" value="3"/>
</dbReference>
<evidence type="ECO:0000313" key="3">
    <source>
        <dbReference type="EMBL" id="KAF6160543.1"/>
    </source>
</evidence>
<dbReference type="PROSITE" id="PS50222">
    <property type="entry name" value="EF_HAND_2"/>
    <property type="match status" value="1"/>
</dbReference>
<accession>A0A7J7N082</accession>
<dbReference type="InterPro" id="IPR019734">
    <property type="entry name" value="TPR_rpt"/>
</dbReference>
<keyword evidence="1" id="KW-0802">TPR repeat</keyword>
<comment type="caution">
    <text evidence="3">The sequence shown here is derived from an EMBL/GenBank/DDBJ whole genome shotgun (WGS) entry which is preliminary data.</text>
</comment>
<dbReference type="FunFam" id="1.25.40.10:FF:000332">
    <property type="entry name" value="Putative tpr repeat-containing protein"/>
    <property type="match status" value="1"/>
</dbReference>
<evidence type="ECO:0000259" key="2">
    <source>
        <dbReference type="PROSITE" id="PS50222"/>
    </source>
</evidence>
<dbReference type="AlphaFoldDB" id="A0A7J7N082"/>